<dbReference type="EMBL" id="SXDP01000004">
    <property type="protein sequence ID" value="NEZ46846.1"/>
    <property type="molecule type" value="Genomic_DNA"/>
</dbReference>
<evidence type="ECO:0000313" key="3">
    <source>
        <dbReference type="Proteomes" id="UP000473885"/>
    </source>
</evidence>
<protein>
    <submittedName>
        <fullName evidence="2">Sporulation protein</fullName>
    </submittedName>
</protein>
<accession>A0A6M0R9G6</accession>
<keyword evidence="1" id="KW-0812">Transmembrane</keyword>
<keyword evidence="1" id="KW-0472">Membrane</keyword>
<keyword evidence="1" id="KW-1133">Transmembrane helix</keyword>
<evidence type="ECO:0000313" key="2">
    <source>
        <dbReference type="EMBL" id="NEZ46846.1"/>
    </source>
</evidence>
<dbReference type="AlphaFoldDB" id="A0A6M0R9G6"/>
<feature type="transmembrane region" description="Helical" evidence="1">
    <location>
        <begin position="44"/>
        <end position="67"/>
    </location>
</feature>
<comment type="caution">
    <text evidence="2">The sequence shown here is derived from an EMBL/GenBank/DDBJ whole genome shotgun (WGS) entry which is preliminary data.</text>
</comment>
<reference evidence="2 3" key="1">
    <citation type="submission" date="2019-04" db="EMBL/GenBank/DDBJ databases">
        <title>Genome sequencing of Clostridium botulinum Groups I-IV and Clostridium butyricum.</title>
        <authorList>
            <person name="Brunt J."/>
            <person name="Van Vliet A.H.M."/>
            <person name="Stringer S.C."/>
            <person name="Carter A.T."/>
            <person name="Peck M.W."/>
        </authorList>
    </citation>
    <scope>NUCLEOTIDE SEQUENCE [LARGE SCALE GENOMIC DNA]</scope>
    <source>
        <strain evidence="2 3">IFR 18/094</strain>
    </source>
</reference>
<dbReference type="InterPro" id="IPR025689">
    <property type="entry name" value="Spore_YtrH"/>
</dbReference>
<dbReference type="Proteomes" id="UP000473885">
    <property type="component" value="Unassembled WGS sequence"/>
</dbReference>
<proteinExistence type="predicted"/>
<evidence type="ECO:0000256" key="1">
    <source>
        <dbReference type="SAM" id="Phobius"/>
    </source>
</evidence>
<sequence>MRGFVTNIIYSFLVAFGVVIGGSAFAGIGAIINNDPPLKIMTGIANSIKIWAVAIALGGTFSSFSILEEGIFRGEFRGMIKQIFYIMSALIGANLAFKFIKLIDKCGEIWKI</sequence>
<name>A0A6M0R9G6_9CLOT</name>
<dbReference type="OrthoDB" id="2381692at2"/>
<gene>
    <name evidence="2" type="ORF">FDF74_06415</name>
</gene>
<dbReference type="Pfam" id="PF14034">
    <property type="entry name" value="Spore_YtrH"/>
    <property type="match status" value="1"/>
</dbReference>
<organism evidence="2 3">
    <name type="scientific">Clostridium niameyense</name>
    <dbReference type="NCBI Taxonomy" id="1622073"/>
    <lineage>
        <taxon>Bacteria</taxon>
        <taxon>Bacillati</taxon>
        <taxon>Bacillota</taxon>
        <taxon>Clostridia</taxon>
        <taxon>Eubacteriales</taxon>
        <taxon>Clostridiaceae</taxon>
        <taxon>Clostridium</taxon>
    </lineage>
</organism>
<dbReference type="RefSeq" id="WP_050607812.1">
    <property type="nucleotide sequence ID" value="NZ_CABKUB010000006.1"/>
</dbReference>
<feature type="transmembrane region" description="Helical" evidence="1">
    <location>
        <begin position="12"/>
        <end position="32"/>
    </location>
</feature>
<keyword evidence="3" id="KW-1185">Reference proteome</keyword>
<feature type="transmembrane region" description="Helical" evidence="1">
    <location>
        <begin position="79"/>
        <end position="97"/>
    </location>
</feature>